<dbReference type="Proteomes" id="UP000005737">
    <property type="component" value="Unassembled WGS sequence"/>
</dbReference>
<dbReference type="STRING" id="183.GCA_002009735_01613"/>
<dbReference type="PROSITE" id="PS51257">
    <property type="entry name" value="PROKAR_LIPOPROTEIN"/>
    <property type="match status" value="1"/>
</dbReference>
<evidence type="ECO:0000313" key="2">
    <source>
        <dbReference type="EMBL" id="EHQ05940.1"/>
    </source>
</evidence>
<name>H2CIE7_9LEPT</name>
<proteinExistence type="predicted"/>
<organism evidence="2 3">
    <name type="scientific">Leptonema illini DSM 21528</name>
    <dbReference type="NCBI Taxonomy" id="929563"/>
    <lineage>
        <taxon>Bacteria</taxon>
        <taxon>Pseudomonadati</taxon>
        <taxon>Spirochaetota</taxon>
        <taxon>Spirochaetia</taxon>
        <taxon>Leptospirales</taxon>
        <taxon>Leptospiraceae</taxon>
        <taxon>Leptonema</taxon>
    </lineage>
</organism>
<sequence>MKKFILVLAGMTFLLMSCSTTPQKFDVSREAPAIETGEGILIGKVENLGLTGGSPTSWRPLWKTLLGVPMVYGIVIDGLESQYSINSDGFFIIRYKAGELKDAKFFYSESSKAGSPGAGVSASMTNGYTVPLVEKSALKIEAGKVTILPVISVQYSARGELTVTRDHSGKRNDEILNWYKASFPQMPTP</sequence>
<protein>
    <recommendedName>
        <fullName evidence="4">Lipoprotein</fullName>
    </recommendedName>
</protein>
<feature type="chain" id="PRO_5003560422" description="Lipoprotein" evidence="1">
    <location>
        <begin position="25"/>
        <end position="189"/>
    </location>
</feature>
<reference evidence="2 3" key="1">
    <citation type="submission" date="2011-10" db="EMBL/GenBank/DDBJ databases">
        <title>The Improved High-Quality Draft genome of Leptonema illini DSM 21528.</title>
        <authorList>
            <consortium name="US DOE Joint Genome Institute (JGI-PGF)"/>
            <person name="Lucas S."/>
            <person name="Copeland A."/>
            <person name="Lapidus A."/>
            <person name="Glavina del Rio T."/>
            <person name="Dalin E."/>
            <person name="Tice H."/>
            <person name="Bruce D."/>
            <person name="Goodwin L."/>
            <person name="Pitluck S."/>
            <person name="Peters L."/>
            <person name="Mikhailova N."/>
            <person name="Held B."/>
            <person name="Kyrpides N."/>
            <person name="Mavromatis K."/>
            <person name="Ivanova N."/>
            <person name="Markowitz V."/>
            <person name="Cheng J.-F."/>
            <person name="Hugenholtz P."/>
            <person name="Woyke T."/>
            <person name="Wu D."/>
            <person name="Gronow S."/>
            <person name="Wellnitz S."/>
            <person name="Brambilla E.-M."/>
            <person name="Klenk H.-P."/>
            <person name="Eisen J.A."/>
        </authorList>
    </citation>
    <scope>NUCLEOTIDE SEQUENCE [LARGE SCALE GENOMIC DNA]</scope>
    <source>
        <strain evidence="2 3">DSM 21528</strain>
    </source>
</reference>
<gene>
    <name evidence="2" type="ORF">Lepil_1248</name>
</gene>
<dbReference type="HOGENOM" id="CLU_1432928_0_0_12"/>
<keyword evidence="3" id="KW-1185">Reference proteome</keyword>
<evidence type="ECO:0000313" key="3">
    <source>
        <dbReference type="Proteomes" id="UP000005737"/>
    </source>
</evidence>
<evidence type="ECO:0000256" key="1">
    <source>
        <dbReference type="SAM" id="SignalP"/>
    </source>
</evidence>
<dbReference type="AlphaFoldDB" id="H2CIE7"/>
<dbReference type="EMBL" id="JH597773">
    <property type="protein sequence ID" value="EHQ05940.1"/>
    <property type="molecule type" value="Genomic_DNA"/>
</dbReference>
<feature type="signal peptide" evidence="1">
    <location>
        <begin position="1"/>
        <end position="24"/>
    </location>
</feature>
<evidence type="ECO:0008006" key="4">
    <source>
        <dbReference type="Google" id="ProtNLM"/>
    </source>
</evidence>
<keyword evidence="1" id="KW-0732">Signal</keyword>
<dbReference type="RefSeq" id="WP_002771005.1">
    <property type="nucleotide sequence ID" value="NZ_JH597773.1"/>
</dbReference>
<accession>H2CIE7</accession>